<proteinExistence type="predicted"/>
<accession>A0A0A9G8I1</accession>
<reference evidence="1" key="1">
    <citation type="submission" date="2014-09" db="EMBL/GenBank/DDBJ databases">
        <authorList>
            <person name="Magalhaes I.L.F."/>
            <person name="Oliveira U."/>
            <person name="Santos F.R."/>
            <person name="Vidigal T.H.D.A."/>
            <person name="Brescovit A.D."/>
            <person name="Santos A.J."/>
        </authorList>
    </citation>
    <scope>NUCLEOTIDE SEQUENCE</scope>
    <source>
        <tissue evidence="1">Shoot tissue taken approximately 20 cm above the soil surface</tissue>
    </source>
</reference>
<dbReference type="EMBL" id="GBRH01180908">
    <property type="protein sequence ID" value="JAE16988.1"/>
    <property type="molecule type" value="Transcribed_RNA"/>
</dbReference>
<organism evidence="1">
    <name type="scientific">Arundo donax</name>
    <name type="common">Giant reed</name>
    <name type="synonym">Donax arundinaceus</name>
    <dbReference type="NCBI Taxonomy" id="35708"/>
    <lineage>
        <taxon>Eukaryota</taxon>
        <taxon>Viridiplantae</taxon>
        <taxon>Streptophyta</taxon>
        <taxon>Embryophyta</taxon>
        <taxon>Tracheophyta</taxon>
        <taxon>Spermatophyta</taxon>
        <taxon>Magnoliopsida</taxon>
        <taxon>Liliopsida</taxon>
        <taxon>Poales</taxon>
        <taxon>Poaceae</taxon>
        <taxon>PACMAD clade</taxon>
        <taxon>Arundinoideae</taxon>
        <taxon>Arundineae</taxon>
        <taxon>Arundo</taxon>
    </lineage>
</organism>
<sequence>MVIANVEHLLFLHRTSVMGKFVYVLSMGVMV</sequence>
<name>A0A0A9G8I1_ARUDO</name>
<dbReference type="AlphaFoldDB" id="A0A0A9G8I1"/>
<evidence type="ECO:0000313" key="1">
    <source>
        <dbReference type="EMBL" id="JAE16988.1"/>
    </source>
</evidence>
<reference evidence="1" key="2">
    <citation type="journal article" date="2015" name="Data Brief">
        <title>Shoot transcriptome of the giant reed, Arundo donax.</title>
        <authorList>
            <person name="Barrero R.A."/>
            <person name="Guerrero F.D."/>
            <person name="Moolhuijzen P."/>
            <person name="Goolsby J.A."/>
            <person name="Tidwell J."/>
            <person name="Bellgard S.E."/>
            <person name="Bellgard M.I."/>
        </authorList>
    </citation>
    <scope>NUCLEOTIDE SEQUENCE</scope>
    <source>
        <tissue evidence="1">Shoot tissue taken approximately 20 cm above the soil surface</tissue>
    </source>
</reference>
<protein>
    <submittedName>
        <fullName evidence="1">Uncharacterized protein</fullName>
    </submittedName>
</protein>